<dbReference type="Pfam" id="PF13472">
    <property type="entry name" value="Lipase_GDSL_2"/>
    <property type="match status" value="1"/>
</dbReference>
<dbReference type="InterPro" id="IPR037461">
    <property type="entry name" value="CtCE2-like_dom"/>
</dbReference>
<organism evidence="3 4">
    <name type="scientific">Mucilaginibacter arboris</name>
    <dbReference type="NCBI Taxonomy" id="2682090"/>
    <lineage>
        <taxon>Bacteria</taxon>
        <taxon>Pseudomonadati</taxon>
        <taxon>Bacteroidota</taxon>
        <taxon>Sphingobacteriia</taxon>
        <taxon>Sphingobacteriales</taxon>
        <taxon>Sphingobacteriaceae</taxon>
        <taxon>Mucilaginibacter</taxon>
    </lineage>
</organism>
<evidence type="ECO:0000259" key="2">
    <source>
        <dbReference type="Pfam" id="PF17996"/>
    </source>
</evidence>
<dbReference type="Gene3D" id="2.60.120.260">
    <property type="entry name" value="Galactose-binding domain-like"/>
    <property type="match status" value="1"/>
</dbReference>
<dbReference type="InterPro" id="IPR052762">
    <property type="entry name" value="PCW_deacetylase/CE"/>
</dbReference>
<feature type="domain" description="SGNH hydrolase-type esterase" evidence="1">
    <location>
        <begin position="149"/>
        <end position="320"/>
    </location>
</feature>
<evidence type="ECO:0000259" key="1">
    <source>
        <dbReference type="Pfam" id="PF13472"/>
    </source>
</evidence>
<proteinExistence type="predicted"/>
<dbReference type="SUPFAM" id="SSF52266">
    <property type="entry name" value="SGNH hydrolase"/>
    <property type="match status" value="1"/>
</dbReference>
<evidence type="ECO:0000313" key="3">
    <source>
        <dbReference type="EMBL" id="MVN23101.1"/>
    </source>
</evidence>
<gene>
    <name evidence="3" type="ORF">GO621_16365</name>
</gene>
<dbReference type="InterPro" id="IPR013830">
    <property type="entry name" value="SGNH_hydro"/>
</dbReference>
<dbReference type="AlphaFoldDB" id="A0A7K1T0Q2"/>
<comment type="caution">
    <text evidence="3">The sequence shown here is derived from an EMBL/GenBank/DDBJ whole genome shotgun (WGS) entry which is preliminary data.</text>
</comment>
<dbReference type="InterPro" id="IPR040794">
    <property type="entry name" value="CE2_N"/>
</dbReference>
<dbReference type="RefSeq" id="WP_157569007.1">
    <property type="nucleotide sequence ID" value="NZ_WPIK01000018.1"/>
</dbReference>
<dbReference type="Gene3D" id="3.40.50.1110">
    <property type="entry name" value="SGNH hydrolase"/>
    <property type="match status" value="1"/>
</dbReference>
<reference evidence="3 4" key="1">
    <citation type="submission" date="2019-12" db="EMBL/GenBank/DDBJ databases">
        <title>Mucilaginibacter sp. HMF7410 genome sequencing and assembly.</title>
        <authorList>
            <person name="Kang H."/>
            <person name="Cha I."/>
            <person name="Kim H."/>
            <person name="Joh K."/>
        </authorList>
    </citation>
    <scope>NUCLEOTIDE SEQUENCE [LARGE SCALE GENOMIC DNA]</scope>
    <source>
        <strain evidence="3 4">HMF7410</strain>
    </source>
</reference>
<accession>A0A7K1T0Q2</accession>
<sequence length="358" mass="40451">MIKFLTGILFLSTFFLYAKAQDKLISFDDPRITYSGRTGFKAGAAELYWPGASVKINFTGSGIAAVLKDQDTSNYYQVIVDENIISKIHPDTSKKVYQLAAGLSNGKHTLELFKRTEWDKGKTWFYGFLPVKEASVLPAPALPKRKIEFYGNSITCGYATEDLKGDSPIGYFENNYVSYAAITARHFNAQYSCIAKSGIGVLVSWFPLIMPEMYDRLDPTDSTSKWDFSKYTPDLVVINLFQNDAWITLQPNNPEFKHRFGTKAPSADDIVVAYKNLVQNIRDKYPKAKIICALGSMDATREGSPWPGYIEKAVKQLNDKAIYTHFFPYKNTPGHPKVPEQQKMANDLIAYIDKTIKW</sequence>
<dbReference type="PANTHER" id="PTHR37834:SF2">
    <property type="entry name" value="ESTERASE, SGNH HYDROLASE-TYPE"/>
    <property type="match status" value="1"/>
</dbReference>
<dbReference type="InterPro" id="IPR036514">
    <property type="entry name" value="SGNH_hydro_sf"/>
</dbReference>
<keyword evidence="4" id="KW-1185">Reference proteome</keyword>
<protein>
    <submittedName>
        <fullName evidence="3">Electron transporter RnfD</fullName>
    </submittedName>
</protein>
<feature type="domain" description="Carbohydrate esterase 2 N-terminal" evidence="2">
    <location>
        <begin position="34"/>
        <end position="140"/>
    </location>
</feature>
<dbReference type="EMBL" id="WPIK01000018">
    <property type="protein sequence ID" value="MVN23101.1"/>
    <property type="molecule type" value="Genomic_DNA"/>
</dbReference>
<name>A0A7K1T0Q2_9SPHI</name>
<dbReference type="Pfam" id="PF17996">
    <property type="entry name" value="CE2_N"/>
    <property type="match status" value="1"/>
</dbReference>
<dbReference type="GO" id="GO:0052689">
    <property type="term" value="F:carboxylic ester hydrolase activity"/>
    <property type="evidence" value="ECO:0007669"/>
    <property type="project" value="InterPro"/>
</dbReference>
<dbReference type="CDD" id="cd01831">
    <property type="entry name" value="Endoglucanase_E_like"/>
    <property type="match status" value="1"/>
</dbReference>
<dbReference type="PANTHER" id="PTHR37834">
    <property type="entry name" value="GDSL-LIKE LIPASE/ACYLHYDROLASE DOMAIN PROTEIN (AFU_ORTHOLOGUE AFUA_2G00620)"/>
    <property type="match status" value="1"/>
</dbReference>
<evidence type="ECO:0000313" key="4">
    <source>
        <dbReference type="Proteomes" id="UP000462014"/>
    </source>
</evidence>
<dbReference type="Proteomes" id="UP000462014">
    <property type="component" value="Unassembled WGS sequence"/>
</dbReference>